<dbReference type="GO" id="GO:1990404">
    <property type="term" value="F:NAD+-protein mono-ADP-ribosyltransferase activity"/>
    <property type="evidence" value="ECO:0007669"/>
    <property type="project" value="TreeGrafter"/>
</dbReference>
<dbReference type="OrthoDB" id="9514740at2759"/>
<reference evidence="2 3" key="1">
    <citation type="journal article" date="2019" name="Nat. Ecol. Evol.">
        <title>Megaphylogeny resolves global patterns of mushroom evolution.</title>
        <authorList>
            <person name="Varga T."/>
            <person name="Krizsan K."/>
            <person name="Foldi C."/>
            <person name="Dima B."/>
            <person name="Sanchez-Garcia M."/>
            <person name="Sanchez-Ramirez S."/>
            <person name="Szollosi G.J."/>
            <person name="Szarkandi J.G."/>
            <person name="Papp V."/>
            <person name="Albert L."/>
            <person name="Andreopoulos W."/>
            <person name="Angelini C."/>
            <person name="Antonin V."/>
            <person name="Barry K.W."/>
            <person name="Bougher N.L."/>
            <person name="Buchanan P."/>
            <person name="Buyck B."/>
            <person name="Bense V."/>
            <person name="Catcheside P."/>
            <person name="Chovatia M."/>
            <person name="Cooper J."/>
            <person name="Damon W."/>
            <person name="Desjardin D."/>
            <person name="Finy P."/>
            <person name="Geml J."/>
            <person name="Haridas S."/>
            <person name="Hughes K."/>
            <person name="Justo A."/>
            <person name="Karasinski D."/>
            <person name="Kautmanova I."/>
            <person name="Kiss B."/>
            <person name="Kocsube S."/>
            <person name="Kotiranta H."/>
            <person name="LaButti K.M."/>
            <person name="Lechner B.E."/>
            <person name="Liimatainen K."/>
            <person name="Lipzen A."/>
            <person name="Lukacs Z."/>
            <person name="Mihaltcheva S."/>
            <person name="Morgado L.N."/>
            <person name="Niskanen T."/>
            <person name="Noordeloos M.E."/>
            <person name="Ohm R.A."/>
            <person name="Ortiz-Santana B."/>
            <person name="Ovrebo C."/>
            <person name="Racz N."/>
            <person name="Riley R."/>
            <person name="Savchenko A."/>
            <person name="Shiryaev A."/>
            <person name="Soop K."/>
            <person name="Spirin V."/>
            <person name="Szebenyi C."/>
            <person name="Tomsovsky M."/>
            <person name="Tulloss R.E."/>
            <person name="Uehling J."/>
            <person name="Grigoriev I.V."/>
            <person name="Vagvolgyi C."/>
            <person name="Papp T."/>
            <person name="Martin F.M."/>
            <person name="Miettinen O."/>
            <person name="Hibbett D.S."/>
            <person name="Nagy L.G."/>
        </authorList>
    </citation>
    <scope>NUCLEOTIDE SEQUENCE [LARGE SCALE GENOMIC DNA]</scope>
    <source>
        <strain evidence="2 3">CBS 962.96</strain>
    </source>
</reference>
<dbReference type="EMBL" id="ML179220">
    <property type="protein sequence ID" value="THU94583.1"/>
    <property type="molecule type" value="Genomic_DNA"/>
</dbReference>
<evidence type="ECO:0000259" key="1">
    <source>
        <dbReference type="Pfam" id="PF00644"/>
    </source>
</evidence>
<dbReference type="InterPro" id="IPR012317">
    <property type="entry name" value="Poly(ADP-ribose)pol_cat_dom"/>
</dbReference>
<protein>
    <submittedName>
        <fullName evidence="2">ADP-ribosylation</fullName>
    </submittedName>
</protein>
<dbReference type="Pfam" id="PF00644">
    <property type="entry name" value="PARP"/>
    <property type="match status" value="1"/>
</dbReference>
<evidence type="ECO:0000313" key="3">
    <source>
        <dbReference type="Proteomes" id="UP000297245"/>
    </source>
</evidence>
<accession>A0A4S8LZ89</accession>
<dbReference type="AlphaFoldDB" id="A0A4S8LZ89"/>
<evidence type="ECO:0000313" key="2">
    <source>
        <dbReference type="EMBL" id="THU94583.1"/>
    </source>
</evidence>
<dbReference type="PANTHER" id="PTHR45740:SF2">
    <property type="entry name" value="POLY [ADP-RIBOSE] POLYMERASE"/>
    <property type="match status" value="1"/>
</dbReference>
<organism evidence="2 3">
    <name type="scientific">Dendrothele bispora (strain CBS 962.96)</name>
    <dbReference type="NCBI Taxonomy" id="1314807"/>
    <lineage>
        <taxon>Eukaryota</taxon>
        <taxon>Fungi</taxon>
        <taxon>Dikarya</taxon>
        <taxon>Basidiomycota</taxon>
        <taxon>Agaricomycotina</taxon>
        <taxon>Agaricomycetes</taxon>
        <taxon>Agaricomycetidae</taxon>
        <taxon>Agaricales</taxon>
        <taxon>Agaricales incertae sedis</taxon>
        <taxon>Dendrothele</taxon>
    </lineage>
</organism>
<dbReference type="InterPro" id="IPR051712">
    <property type="entry name" value="ARTD-AVP"/>
</dbReference>
<dbReference type="GO" id="GO:0005634">
    <property type="term" value="C:nucleus"/>
    <property type="evidence" value="ECO:0007669"/>
    <property type="project" value="TreeGrafter"/>
</dbReference>
<dbReference type="PANTHER" id="PTHR45740">
    <property type="entry name" value="POLY [ADP-RIBOSE] POLYMERASE"/>
    <property type="match status" value="1"/>
</dbReference>
<dbReference type="Gene3D" id="6.20.320.10">
    <property type="match status" value="1"/>
</dbReference>
<sequence length="261" mass="29167">MSTDSFALGKPANFPATSRRLVRVDPSDKTYAEVEKLFQKGWKHREKEKPVIRALYKIISSQRSLDSYAEHKFQIQVVNQLSNYRKRANEQFLFHGTSQACSFGMNLSNATLCPIPSCSLCSIIRNSFDVQKCGYGFNHVNDRFGRGIYVTSCSSKADDYFSGNPNISDSRVLLVNRVIVGKAAKYRFNATTLTEPPCGYNSVIGIPGGDLNYEETVVYHNDAIRPAYVVIYGKAPFSGEKRLDLSSVAFLKSLFRTPLAA</sequence>
<name>A0A4S8LZ89_DENBC</name>
<proteinExistence type="predicted"/>
<keyword evidence="3" id="KW-1185">Reference proteome</keyword>
<feature type="domain" description="PARP catalytic" evidence="1">
    <location>
        <begin position="30"/>
        <end position="230"/>
    </location>
</feature>
<gene>
    <name evidence="2" type="ORF">K435DRAFT_819959</name>
</gene>
<dbReference type="GO" id="GO:0003950">
    <property type="term" value="F:NAD+ poly-ADP-ribosyltransferase activity"/>
    <property type="evidence" value="ECO:0007669"/>
    <property type="project" value="InterPro"/>
</dbReference>
<dbReference type="SUPFAM" id="SSF56399">
    <property type="entry name" value="ADP-ribosylation"/>
    <property type="match status" value="1"/>
</dbReference>
<dbReference type="Gene3D" id="3.90.228.10">
    <property type="match status" value="1"/>
</dbReference>
<dbReference type="Proteomes" id="UP000297245">
    <property type="component" value="Unassembled WGS sequence"/>
</dbReference>